<dbReference type="RefSeq" id="WP_086077347.1">
    <property type="nucleotide sequence ID" value="NZ_CP021111.1"/>
</dbReference>
<evidence type="ECO:0000313" key="2">
    <source>
        <dbReference type="Proteomes" id="UP000194161"/>
    </source>
</evidence>
<dbReference type="AlphaFoldDB" id="A0A1W6Z8K4"/>
<dbReference type="OrthoDB" id="8657297at2"/>
<keyword evidence="2" id="KW-1185">Reference proteome</keyword>
<gene>
    <name evidence="1" type="ORF">CAL15_03710</name>
</gene>
<dbReference type="Pfam" id="PF17001">
    <property type="entry name" value="T3SS_basalb_I"/>
    <property type="match status" value="1"/>
</dbReference>
<sequence>MEIAALSAALAASLPAATPPAAPSPLATERFNALMNAPEAAAMPAAVPELTGVQAALQSAFAVESAPSLPSLGGQILSSLQSTATDFSQRWQGIASGLDQMATAPNIGDMLRVQSEMLQVSVQYELVGKAVSRTTQNIDTLVRMS</sequence>
<accession>A0A1W6Z8K4</accession>
<proteinExistence type="predicted"/>
<evidence type="ECO:0000313" key="1">
    <source>
        <dbReference type="EMBL" id="ARP93565.1"/>
    </source>
</evidence>
<reference evidence="1 2" key="1">
    <citation type="submission" date="2017-05" db="EMBL/GenBank/DDBJ databases">
        <title>Complete and WGS of Bordetella genogroups.</title>
        <authorList>
            <person name="Spilker T."/>
            <person name="LiPuma J."/>
        </authorList>
    </citation>
    <scope>NUCLEOTIDE SEQUENCE [LARGE SCALE GENOMIC DNA]</scope>
    <source>
        <strain evidence="1 2">AU7206</strain>
    </source>
</reference>
<dbReference type="GO" id="GO:0030254">
    <property type="term" value="P:protein secretion by the type III secretion system"/>
    <property type="evidence" value="ECO:0007669"/>
    <property type="project" value="InterPro"/>
</dbReference>
<dbReference type="KEGG" id="bgm:CAL15_03710"/>
<dbReference type="Proteomes" id="UP000194161">
    <property type="component" value="Chromosome"/>
</dbReference>
<name>A0A1W6Z8K4_9BORD</name>
<protein>
    <submittedName>
        <fullName evidence="1">EscI/YscI/HrpB family type III secretion system inner rod protein</fullName>
    </submittedName>
</protein>
<organism evidence="1 2">
    <name type="scientific">Bordetella genomosp. 13</name>
    <dbReference type="NCBI Taxonomy" id="463040"/>
    <lineage>
        <taxon>Bacteria</taxon>
        <taxon>Pseudomonadati</taxon>
        <taxon>Pseudomonadota</taxon>
        <taxon>Betaproteobacteria</taxon>
        <taxon>Burkholderiales</taxon>
        <taxon>Alcaligenaceae</taxon>
        <taxon>Bordetella</taxon>
    </lineage>
</organism>
<dbReference type="InterPro" id="IPR012670">
    <property type="entry name" value="T3SS_YscI/HrpB"/>
</dbReference>
<dbReference type="STRING" id="463040.CAL15_03710"/>
<dbReference type="EMBL" id="CP021111">
    <property type="protein sequence ID" value="ARP93565.1"/>
    <property type="molecule type" value="Genomic_DNA"/>
</dbReference>
<dbReference type="NCBIfam" id="TIGR02497">
    <property type="entry name" value="yscI_hrpB_dom"/>
    <property type="match status" value="1"/>
</dbReference>